<evidence type="ECO:0000256" key="1">
    <source>
        <dbReference type="SAM" id="Phobius"/>
    </source>
</evidence>
<feature type="transmembrane region" description="Helical" evidence="1">
    <location>
        <begin position="154"/>
        <end position="173"/>
    </location>
</feature>
<name>A0A0S2TF18_9GAMM</name>
<evidence type="ECO:0000313" key="2">
    <source>
        <dbReference type="EMBL" id="ALP53745.1"/>
    </source>
</evidence>
<evidence type="ECO:0000313" key="3">
    <source>
        <dbReference type="Proteomes" id="UP000055136"/>
    </source>
</evidence>
<evidence type="ECO:0008006" key="4">
    <source>
        <dbReference type="Google" id="ProtNLM"/>
    </source>
</evidence>
<accession>A0A0S2TF18</accession>
<feature type="transmembrane region" description="Helical" evidence="1">
    <location>
        <begin position="20"/>
        <end position="39"/>
    </location>
</feature>
<sequence>MVAANETKPLREDRFSERLFYTAFLLLMGVGYLMALTYLDLTHQGHDGKPGLSVEDIVENYYGNRSGTRLEAAIRGPMGGYLDREERHHIVAWLKSGAPRKTFETNVQPVLQRNCLGCHSPSSGMPVPDLSSYEAVSEVARIDTGTSVLSLVRLSHIHLFGIGLIMFGVGMIFRRVILWEWLKGTLLVLPFVAIAVDILSWYLTHWDPHYALTVVIAGAVLGLCLAAQILIALYQIWFPARGPGTINRQRAQP</sequence>
<proteinExistence type="predicted"/>
<keyword evidence="1" id="KW-0812">Transmembrane</keyword>
<dbReference type="EMBL" id="CP013099">
    <property type="protein sequence ID" value="ALP53745.1"/>
    <property type="molecule type" value="Genomic_DNA"/>
</dbReference>
<keyword evidence="1" id="KW-0472">Membrane</keyword>
<feature type="transmembrane region" description="Helical" evidence="1">
    <location>
        <begin position="210"/>
        <end position="234"/>
    </location>
</feature>
<keyword evidence="1" id="KW-1133">Transmembrane helix</keyword>
<gene>
    <name evidence="2" type="ORF">Tel_11690</name>
</gene>
<dbReference type="KEGG" id="tee:Tel_11690"/>
<protein>
    <recommendedName>
        <fullName evidence="4">Elongation factor-1 alpha</fullName>
    </recommendedName>
</protein>
<dbReference type="STRING" id="1748243.Tel_11690"/>
<keyword evidence="3" id="KW-1185">Reference proteome</keyword>
<dbReference type="AlphaFoldDB" id="A0A0S2TF18"/>
<organism evidence="2 3">
    <name type="scientific">Candidatus Tenderia electrophaga</name>
    <dbReference type="NCBI Taxonomy" id="1748243"/>
    <lineage>
        <taxon>Bacteria</taxon>
        <taxon>Pseudomonadati</taxon>
        <taxon>Pseudomonadota</taxon>
        <taxon>Gammaproteobacteria</taxon>
        <taxon>Candidatus Tenderiales</taxon>
        <taxon>Candidatus Tenderiaceae</taxon>
        <taxon>Candidatus Tenderia</taxon>
    </lineage>
</organism>
<feature type="transmembrane region" description="Helical" evidence="1">
    <location>
        <begin position="185"/>
        <end position="204"/>
    </location>
</feature>
<reference evidence="2" key="1">
    <citation type="submission" date="2015-10" db="EMBL/GenBank/DDBJ databases">
        <title>Description of Candidatus Tenderia electrophaga gen. nov, sp. nov., an Uncultivated Electroautotroph from a Biocathode Enrichment.</title>
        <authorList>
            <person name="Eddie B.J."/>
            <person name="Malanoski A.P."/>
            <person name="Wang Z."/>
            <person name="Hall R.J."/>
            <person name="Oh S.D."/>
            <person name="Heiner C."/>
            <person name="Lin B."/>
            <person name="Strycharz-Glaven S.M."/>
        </authorList>
    </citation>
    <scope>NUCLEOTIDE SEQUENCE [LARGE SCALE GENOMIC DNA]</scope>
    <source>
        <strain evidence="2">NRL1</strain>
    </source>
</reference>
<dbReference type="Proteomes" id="UP000055136">
    <property type="component" value="Chromosome"/>
</dbReference>